<sequence length="128" mass="14607">MWRVLSSPKAGDKGYHCGILGEDLFWSRGNRIDEVQQEQWRSVLVDRPGFEALLRELAVLSPVQKVTAGETAEWIAAYPGSNSKEGWAAYKRHYGARAAKRDEVFQPMWREIHGEPSRGRPRKSPNDQ</sequence>
<keyword evidence="2" id="KW-1185">Reference proteome</keyword>
<proteinExistence type="predicted"/>
<protein>
    <submittedName>
        <fullName evidence="1">Uncharacterized protein</fullName>
    </submittedName>
</protein>
<reference evidence="2" key="1">
    <citation type="submission" date="2017-02" db="EMBL/GenBank/DDBJ databases">
        <authorList>
            <person name="Varghese N."/>
            <person name="Submissions S."/>
        </authorList>
    </citation>
    <scope>NUCLEOTIDE SEQUENCE [LARGE SCALE GENOMIC DNA]</scope>
    <source>
        <strain evidence="2">R11H</strain>
    </source>
</reference>
<evidence type="ECO:0000313" key="1">
    <source>
        <dbReference type="EMBL" id="SKB85349.1"/>
    </source>
</evidence>
<organism evidence="1 2">
    <name type="scientific">Sphingopyxis flava</name>
    <dbReference type="NCBI Taxonomy" id="1507287"/>
    <lineage>
        <taxon>Bacteria</taxon>
        <taxon>Pseudomonadati</taxon>
        <taxon>Pseudomonadota</taxon>
        <taxon>Alphaproteobacteria</taxon>
        <taxon>Sphingomonadales</taxon>
        <taxon>Sphingomonadaceae</taxon>
        <taxon>Sphingopyxis</taxon>
    </lineage>
</organism>
<evidence type="ECO:0000313" key="2">
    <source>
        <dbReference type="Proteomes" id="UP000190044"/>
    </source>
</evidence>
<dbReference type="AlphaFoldDB" id="A0A1T5ENF0"/>
<accession>A0A1T5ENF0</accession>
<name>A0A1T5ENF0_9SPHN</name>
<gene>
    <name evidence="1" type="ORF">SAMN06295937_102350</name>
</gene>
<dbReference type="EMBL" id="FUYP01000023">
    <property type="protein sequence ID" value="SKB85349.1"/>
    <property type="molecule type" value="Genomic_DNA"/>
</dbReference>
<dbReference type="Proteomes" id="UP000190044">
    <property type="component" value="Unassembled WGS sequence"/>
</dbReference>